<accession>A0ABY5ALK7</accession>
<dbReference type="InterPro" id="IPR050089">
    <property type="entry name" value="SAICAR_synthetase"/>
</dbReference>
<feature type="domain" description="SAICAR synthetase/ADE2 N-terminal" evidence="12">
    <location>
        <begin position="6"/>
        <end position="236"/>
    </location>
</feature>
<sequence>MSQSRQLYEGKAKILYSTDDPTVLLSEFKDDATAFNAAKRGQIPRKGEINCTISTRLFEQLEALGVPTHWIDSPSPRQMRVKAVEIIPLEVVVRNLAAGSLCRQTGLALGTPIRPPLVEFFYKNDDLGDPLLTGDRLRLLNVATAEEVEQLRQMALTINGHLQMVFDRCDITLVDFKLEFGKLADGSIVLADEISPDTCRLWDRLDEDRERRILDKDRFRQDLGNVEEAYEQVLARILERV</sequence>
<keyword evidence="6 11" id="KW-0547">Nucleotide-binding</keyword>
<evidence type="ECO:0000256" key="5">
    <source>
        <dbReference type="ARBA" id="ARBA00022598"/>
    </source>
</evidence>
<dbReference type="PROSITE" id="PS01057">
    <property type="entry name" value="SAICAR_SYNTHETASE_1"/>
    <property type="match status" value="1"/>
</dbReference>
<evidence type="ECO:0000313" key="13">
    <source>
        <dbReference type="EMBL" id="USR90032.1"/>
    </source>
</evidence>
<comment type="pathway">
    <text evidence="1 11">Purine metabolism; IMP biosynthesis via de novo pathway; 5-amino-1-(5-phospho-D-ribosyl)imidazole-4-carboxamide from 5-amino-1-(5-phospho-D-ribosyl)imidazole-4-carboxylate: step 1/2.</text>
</comment>
<dbReference type="InterPro" id="IPR001636">
    <property type="entry name" value="SAICAR_synth"/>
</dbReference>
<dbReference type="Pfam" id="PF01259">
    <property type="entry name" value="SAICAR_synt"/>
    <property type="match status" value="1"/>
</dbReference>
<evidence type="ECO:0000256" key="3">
    <source>
        <dbReference type="ARBA" id="ARBA00012217"/>
    </source>
</evidence>
<dbReference type="InterPro" id="IPR028923">
    <property type="entry name" value="SAICAR_synt/ADE2_N"/>
</dbReference>
<evidence type="ECO:0000313" key="14">
    <source>
        <dbReference type="Proteomes" id="UP001056708"/>
    </source>
</evidence>
<dbReference type="Proteomes" id="UP001056708">
    <property type="component" value="Chromosome"/>
</dbReference>
<evidence type="ECO:0000256" key="9">
    <source>
        <dbReference type="ARBA" id="ARBA00030409"/>
    </source>
</evidence>
<dbReference type="PANTHER" id="PTHR43599">
    <property type="entry name" value="MULTIFUNCTIONAL PROTEIN ADE2"/>
    <property type="match status" value="1"/>
</dbReference>
<evidence type="ECO:0000256" key="10">
    <source>
        <dbReference type="ARBA" id="ARBA00048475"/>
    </source>
</evidence>
<evidence type="ECO:0000256" key="4">
    <source>
        <dbReference type="ARBA" id="ARBA00016460"/>
    </source>
</evidence>
<keyword evidence="5 11" id="KW-0436">Ligase</keyword>
<organism evidence="13 14">
    <name type="scientific">Phormidium yuhuli AB48</name>
    <dbReference type="NCBI Taxonomy" id="2940671"/>
    <lineage>
        <taxon>Bacteria</taxon>
        <taxon>Bacillati</taxon>
        <taxon>Cyanobacteriota</taxon>
        <taxon>Cyanophyceae</taxon>
        <taxon>Oscillatoriophycideae</taxon>
        <taxon>Oscillatoriales</taxon>
        <taxon>Oscillatoriaceae</taxon>
        <taxon>Phormidium</taxon>
        <taxon>Phormidium yuhuli</taxon>
    </lineage>
</organism>
<reference evidence="13" key="1">
    <citation type="submission" date="2022-06" db="EMBL/GenBank/DDBJ databases">
        <title>Genome sequence of Phormidium yuhuli AB48 isolated from an industrial photobioreactor environment.</title>
        <authorList>
            <person name="Qiu Y."/>
            <person name="Noonan A.J.C."/>
            <person name="Dofher K."/>
            <person name="Koch M."/>
            <person name="Kieft B."/>
            <person name="Lin X."/>
            <person name="Ziels R.M."/>
            <person name="Hallam S.J."/>
        </authorList>
    </citation>
    <scope>NUCLEOTIDE SEQUENCE</scope>
    <source>
        <strain evidence="13">AB48</strain>
    </source>
</reference>
<dbReference type="InterPro" id="IPR018236">
    <property type="entry name" value="SAICAR_synthetase_CS"/>
</dbReference>
<dbReference type="NCBIfam" id="TIGR00081">
    <property type="entry name" value="purC"/>
    <property type="match status" value="1"/>
</dbReference>
<name>A0ABY5ALK7_9CYAN</name>
<dbReference type="GO" id="GO:0004639">
    <property type="term" value="F:phosphoribosylaminoimidazolesuccinocarboxamide synthase activity"/>
    <property type="evidence" value="ECO:0007669"/>
    <property type="project" value="UniProtKB-EC"/>
</dbReference>
<dbReference type="SUPFAM" id="SSF56104">
    <property type="entry name" value="SAICAR synthase-like"/>
    <property type="match status" value="1"/>
</dbReference>
<evidence type="ECO:0000259" key="12">
    <source>
        <dbReference type="Pfam" id="PF01259"/>
    </source>
</evidence>
<evidence type="ECO:0000256" key="7">
    <source>
        <dbReference type="ARBA" id="ARBA00022755"/>
    </source>
</evidence>
<dbReference type="PROSITE" id="PS01058">
    <property type="entry name" value="SAICAR_SYNTHETASE_2"/>
    <property type="match status" value="1"/>
</dbReference>
<evidence type="ECO:0000256" key="2">
    <source>
        <dbReference type="ARBA" id="ARBA00010190"/>
    </source>
</evidence>
<dbReference type="InterPro" id="IPR033934">
    <property type="entry name" value="SAICAR_synt_PurC"/>
</dbReference>
<evidence type="ECO:0000256" key="11">
    <source>
        <dbReference type="HAMAP-Rule" id="MF_00137"/>
    </source>
</evidence>
<dbReference type="HAMAP" id="MF_00137">
    <property type="entry name" value="SAICAR_synth"/>
    <property type="match status" value="1"/>
</dbReference>
<evidence type="ECO:0000256" key="6">
    <source>
        <dbReference type="ARBA" id="ARBA00022741"/>
    </source>
</evidence>
<proteinExistence type="inferred from homology"/>
<keyword evidence="7 11" id="KW-0658">Purine biosynthesis</keyword>
<dbReference type="PANTHER" id="PTHR43599:SF3">
    <property type="entry name" value="SI:DKEY-6E2.2"/>
    <property type="match status" value="1"/>
</dbReference>
<comment type="similarity">
    <text evidence="2 11">Belongs to the SAICAR synthetase family.</text>
</comment>
<evidence type="ECO:0000256" key="1">
    <source>
        <dbReference type="ARBA" id="ARBA00004672"/>
    </source>
</evidence>
<dbReference type="Gene3D" id="3.30.470.20">
    <property type="entry name" value="ATP-grasp fold, B domain"/>
    <property type="match status" value="1"/>
</dbReference>
<dbReference type="Gene3D" id="3.30.200.20">
    <property type="entry name" value="Phosphorylase Kinase, domain 1"/>
    <property type="match status" value="1"/>
</dbReference>
<keyword evidence="14" id="KW-1185">Reference proteome</keyword>
<protein>
    <recommendedName>
        <fullName evidence="4 11">Phosphoribosylaminoimidazole-succinocarboxamide synthase</fullName>
        <ecNumber evidence="3 11">6.3.2.6</ecNumber>
    </recommendedName>
    <alternativeName>
        <fullName evidence="9 11">SAICAR synthetase</fullName>
    </alternativeName>
</protein>
<dbReference type="EC" id="6.3.2.6" evidence="3 11"/>
<dbReference type="EMBL" id="CP098611">
    <property type="protein sequence ID" value="USR90032.1"/>
    <property type="molecule type" value="Genomic_DNA"/>
</dbReference>
<evidence type="ECO:0000256" key="8">
    <source>
        <dbReference type="ARBA" id="ARBA00022840"/>
    </source>
</evidence>
<comment type="catalytic activity">
    <reaction evidence="10 11">
        <text>5-amino-1-(5-phospho-D-ribosyl)imidazole-4-carboxylate + L-aspartate + ATP = (2S)-2-[5-amino-1-(5-phospho-beta-D-ribosyl)imidazole-4-carboxamido]succinate + ADP + phosphate + 2 H(+)</text>
        <dbReference type="Rhea" id="RHEA:22628"/>
        <dbReference type="ChEBI" id="CHEBI:15378"/>
        <dbReference type="ChEBI" id="CHEBI:29991"/>
        <dbReference type="ChEBI" id="CHEBI:30616"/>
        <dbReference type="ChEBI" id="CHEBI:43474"/>
        <dbReference type="ChEBI" id="CHEBI:58443"/>
        <dbReference type="ChEBI" id="CHEBI:77657"/>
        <dbReference type="ChEBI" id="CHEBI:456216"/>
        <dbReference type="EC" id="6.3.2.6"/>
    </reaction>
</comment>
<dbReference type="CDD" id="cd01415">
    <property type="entry name" value="SAICAR_synt_PurC"/>
    <property type="match status" value="1"/>
</dbReference>
<gene>
    <name evidence="11" type="primary">purC</name>
    <name evidence="13" type="ORF">NEA10_14380</name>
</gene>
<keyword evidence="8 11" id="KW-0067">ATP-binding</keyword>
<dbReference type="RefSeq" id="WP_252661623.1">
    <property type="nucleotide sequence ID" value="NZ_CP098611.1"/>
</dbReference>